<dbReference type="EMBL" id="CP049866">
    <property type="protein sequence ID" value="QIK77158.1"/>
    <property type="molecule type" value="Genomic_DNA"/>
</dbReference>
<name>A0A6G7YK98_9ACTN</name>
<dbReference type="InterPro" id="IPR035994">
    <property type="entry name" value="Nucleoside_phosphorylase_sf"/>
</dbReference>
<protein>
    <recommendedName>
        <fullName evidence="3">Nucleoside phosphorylase domain-containing protein</fullName>
    </recommendedName>
</protein>
<reference evidence="1 2" key="1">
    <citation type="submission" date="2020-03" db="EMBL/GenBank/DDBJ databases">
        <title>Nocardioides sp. nov., isolated from fish.</title>
        <authorList>
            <person name="Hyun D.-W."/>
            <person name="Bae J.-W."/>
        </authorList>
    </citation>
    <scope>NUCLEOTIDE SEQUENCE [LARGE SCALE GENOMIC DNA]</scope>
    <source>
        <strain evidence="1 2">HDW12A</strain>
    </source>
</reference>
<dbReference type="GO" id="GO:0009116">
    <property type="term" value="P:nucleoside metabolic process"/>
    <property type="evidence" value="ECO:0007669"/>
    <property type="project" value="InterPro"/>
</dbReference>
<dbReference type="SUPFAM" id="SSF53167">
    <property type="entry name" value="Purine and uridine phosphorylases"/>
    <property type="match status" value="1"/>
</dbReference>
<proteinExistence type="predicted"/>
<sequence>MPADRLLRYLEIKVHHAIQRRRWRRIDVVGAYDRSCAVSELEKDDKQFNHERPTAAHSGDSLELRCFPGRDYVHHYGLVVATYLEMTGTRDTEVRVHLPGEATMRRALEQLRLDLSVTELVVVGWGLDAFTDRAGWVSGPGFASKQDRLGGVPVTYLGFAHSIWGDVAGRVVQRLAELGATRVVYVGKVGGLDPAVEPNTTLATGSRSLLGAELVEWRDFFGGTLGDVDGVIEGLHVSSPSILLEDVDWLADQPREASFVDPEIGWMGRAAADADIEFGYLHVISNNLALPFDQDLSNERGADVVARRRRLTGHIRELVAARLSGGSAASPALG</sequence>
<accession>A0A6G7YK98</accession>
<evidence type="ECO:0008006" key="3">
    <source>
        <dbReference type="Google" id="ProtNLM"/>
    </source>
</evidence>
<evidence type="ECO:0000313" key="2">
    <source>
        <dbReference type="Proteomes" id="UP000502035"/>
    </source>
</evidence>
<dbReference type="KEGG" id="npi:G7071_00380"/>
<gene>
    <name evidence="1" type="ORF">G7071_00380</name>
</gene>
<keyword evidence="2" id="KW-1185">Reference proteome</keyword>
<dbReference type="AlphaFoldDB" id="A0A6G7YK98"/>
<dbReference type="GO" id="GO:0003824">
    <property type="term" value="F:catalytic activity"/>
    <property type="evidence" value="ECO:0007669"/>
    <property type="project" value="InterPro"/>
</dbReference>
<evidence type="ECO:0000313" key="1">
    <source>
        <dbReference type="EMBL" id="QIK77158.1"/>
    </source>
</evidence>
<organism evidence="1 2">
    <name type="scientific">Nocardioides piscis</name>
    <dbReference type="NCBI Taxonomy" id="2714938"/>
    <lineage>
        <taxon>Bacteria</taxon>
        <taxon>Bacillati</taxon>
        <taxon>Actinomycetota</taxon>
        <taxon>Actinomycetes</taxon>
        <taxon>Propionibacteriales</taxon>
        <taxon>Nocardioidaceae</taxon>
        <taxon>Nocardioides</taxon>
    </lineage>
</organism>
<dbReference type="Proteomes" id="UP000502035">
    <property type="component" value="Chromosome"/>
</dbReference>